<feature type="transmembrane region" description="Helical" evidence="2">
    <location>
        <begin position="12"/>
        <end position="30"/>
    </location>
</feature>
<evidence type="ECO:0000313" key="4">
    <source>
        <dbReference type="Proteomes" id="UP000474630"/>
    </source>
</evidence>
<keyword evidence="2" id="KW-1133">Transmembrane helix</keyword>
<feature type="transmembrane region" description="Helical" evidence="2">
    <location>
        <begin position="349"/>
        <end position="365"/>
    </location>
</feature>
<dbReference type="SUPFAM" id="SSF82866">
    <property type="entry name" value="Multidrug efflux transporter AcrB transmembrane domain"/>
    <property type="match status" value="2"/>
</dbReference>
<keyword evidence="4" id="KW-1185">Reference proteome</keyword>
<feature type="transmembrane region" description="Helical" evidence="2">
    <location>
        <begin position="372"/>
        <end position="390"/>
    </location>
</feature>
<dbReference type="Gene3D" id="3.30.2090.10">
    <property type="entry name" value="Multidrug efflux transporter AcrB TolC docking domain, DN and DC subdomains"/>
    <property type="match status" value="2"/>
</dbReference>
<feature type="transmembrane region" description="Helical" evidence="2">
    <location>
        <begin position="891"/>
        <end position="911"/>
    </location>
</feature>
<feature type="transmembrane region" description="Helical" evidence="2">
    <location>
        <begin position="865"/>
        <end position="884"/>
    </location>
</feature>
<dbReference type="Gene3D" id="3.30.70.1320">
    <property type="entry name" value="Multidrug efflux transporter AcrB pore domain like"/>
    <property type="match status" value="1"/>
</dbReference>
<dbReference type="Gene3D" id="3.30.70.1430">
    <property type="entry name" value="Multidrug efflux transporter AcrB pore domain"/>
    <property type="match status" value="2"/>
</dbReference>
<feature type="transmembrane region" description="Helical" evidence="2">
    <location>
        <begin position="963"/>
        <end position="982"/>
    </location>
</feature>
<dbReference type="EMBL" id="CP048409">
    <property type="protein sequence ID" value="QIA06836.1"/>
    <property type="molecule type" value="Genomic_DNA"/>
</dbReference>
<dbReference type="Gene3D" id="1.20.1640.10">
    <property type="entry name" value="Multidrug efflux transporter AcrB transmembrane domain"/>
    <property type="match status" value="2"/>
</dbReference>
<accession>A0A6C0RA22</accession>
<sequence>MKKLTQFSVDYPVTVLMVVLGVLLLGYISYDKLGVDLFPDLNSPRIFVEVTSGERPPEEMEQQFVENIEALAIRQSDVVQVTSSSRVGSAQITVEYAWNKDMDEAFLDLQKALNTLTQNSDIDELQITQHDPNTTPVMIIGLKHNEITDMNELRKVAENYVRNELVRLEGVAEVELSGQEESEIIIETDIYRLDAQGLSMDEVASRIQNFNRNVSGGQITDMGTQYIVKGVSMLQTIEDFENLIVGYKAVRSTEATANQNRVSMAPVYLKDVAAVSIGNKEPTNIVHINGERCLGLSIYKETKFNTVRSVEQINEALVNIEKALPGYELIGVTNQGRFISNAIGEVQETALLGILLAVIVLFVFLRRFGTTLIVSVAIPISIVATFNLMYFNHLTINIMTLGGLALGAGMLVDNAIVVLENIFRNHENGLSVKDAAINGTAQVGGAITASTLTTIIVFLPIVYLHGASGELFKDQAWTVAFSLLSSLVVAIFLIPMMYHRFYRNRKAPLKSKSVKVGGYGRFLSKVIDAKWLVIIIATLAIGGSVLLVPYIGTEFMPKTQTHELTVNLKLQEGTKLERTESTVRNIENILIDYLGENLDKVYSQAGPSSSISGDENSVFEGENTAELKVILKPDATISTESIVKTLDQLTANIEGLEVSFSQEESALQSILGTDEAPVVVEVRGEELDEIERVVNQVKEKMQSVNGLFNIQTSIEDGAPEVEIRVDRMRAGMYNIDISSVITQMQDQLQGKDAGELERSGEMQDITIKVPEKSLDEIGSLIITSGDQVFRLSEIADISYGVSPKEIFRRNQNRIGKVTAQLENGIPLDHVANDIRNQTASIDLLPDYRIMVTGEEEKRQESLRNLTFALLLSIVLVYMVLASQFESLIHPFTILLTIPLAVVGSVLIFFILGKTFNIMAIIGVIMLVGIAVNDSIILVDRINQLIREGVERKQAILQAGQQRIRPIVMTSLTTILALIPLTIGFGESASLRSPMALAVVGGLVTSTILTLIVIPCVYDVLDRVRLLFVKEKKLAVTDN</sequence>
<keyword evidence="2" id="KW-0472">Membrane</keyword>
<dbReference type="PANTHER" id="PTHR32063">
    <property type="match status" value="1"/>
</dbReference>
<feature type="coiled-coil region" evidence="1">
    <location>
        <begin position="646"/>
        <end position="707"/>
    </location>
</feature>
<organism evidence="3 4">
    <name type="scientific">Draconibacterium halophilum</name>
    <dbReference type="NCBI Taxonomy" id="2706887"/>
    <lineage>
        <taxon>Bacteria</taxon>
        <taxon>Pseudomonadati</taxon>
        <taxon>Bacteroidota</taxon>
        <taxon>Bacteroidia</taxon>
        <taxon>Marinilabiliales</taxon>
        <taxon>Prolixibacteraceae</taxon>
        <taxon>Draconibacterium</taxon>
    </lineage>
</organism>
<protein>
    <submittedName>
        <fullName evidence="3">Efflux RND transporter permease subunit</fullName>
    </submittedName>
</protein>
<dbReference type="Pfam" id="PF00873">
    <property type="entry name" value="ACR_tran"/>
    <property type="match status" value="1"/>
</dbReference>
<feature type="transmembrane region" description="Helical" evidence="2">
    <location>
        <begin position="531"/>
        <end position="552"/>
    </location>
</feature>
<feature type="transmembrane region" description="Helical" evidence="2">
    <location>
        <begin position="396"/>
        <end position="419"/>
    </location>
</feature>
<dbReference type="Proteomes" id="UP000474630">
    <property type="component" value="Chromosome"/>
</dbReference>
<dbReference type="PRINTS" id="PR00702">
    <property type="entry name" value="ACRIFLAVINRP"/>
</dbReference>
<evidence type="ECO:0000256" key="2">
    <source>
        <dbReference type="SAM" id="Phobius"/>
    </source>
</evidence>
<dbReference type="SUPFAM" id="SSF82693">
    <property type="entry name" value="Multidrug efflux transporter AcrB pore domain, PN1, PN2, PC1 and PC2 subdomains"/>
    <property type="match status" value="3"/>
</dbReference>
<proteinExistence type="predicted"/>
<feature type="transmembrane region" description="Helical" evidence="2">
    <location>
        <begin position="994"/>
        <end position="1020"/>
    </location>
</feature>
<keyword evidence="2" id="KW-0812">Transmembrane</keyword>
<gene>
    <name evidence="3" type="ORF">G0Q07_03400</name>
</gene>
<name>A0A6C0RA22_9BACT</name>
<feature type="transmembrane region" description="Helical" evidence="2">
    <location>
        <begin position="476"/>
        <end position="498"/>
    </location>
</feature>
<reference evidence="3 4" key="1">
    <citation type="submission" date="2020-02" db="EMBL/GenBank/DDBJ databases">
        <title>Genome sequencing for Draconibacterium sp. strain M1.</title>
        <authorList>
            <person name="Park S.-J."/>
        </authorList>
    </citation>
    <scope>NUCLEOTIDE SEQUENCE [LARGE SCALE GENOMIC DNA]</scope>
    <source>
        <strain evidence="3 4">M1</strain>
    </source>
</reference>
<dbReference type="Gene3D" id="3.30.70.1440">
    <property type="entry name" value="Multidrug efflux transporter AcrB pore domain"/>
    <property type="match status" value="1"/>
</dbReference>
<dbReference type="RefSeq" id="WP_163344766.1">
    <property type="nucleotide sequence ID" value="NZ_CP048409.1"/>
</dbReference>
<dbReference type="AlphaFoldDB" id="A0A6C0RA22"/>
<dbReference type="SUPFAM" id="SSF82714">
    <property type="entry name" value="Multidrug efflux transporter AcrB TolC docking domain, DN and DC subdomains"/>
    <property type="match status" value="2"/>
</dbReference>
<dbReference type="InterPro" id="IPR027463">
    <property type="entry name" value="AcrB_DN_DC_subdom"/>
</dbReference>
<dbReference type="GO" id="GO:0042910">
    <property type="term" value="F:xenobiotic transmembrane transporter activity"/>
    <property type="evidence" value="ECO:0007669"/>
    <property type="project" value="TreeGrafter"/>
</dbReference>
<dbReference type="PANTHER" id="PTHR32063:SF0">
    <property type="entry name" value="SWARMING MOTILITY PROTEIN SWRC"/>
    <property type="match status" value="1"/>
</dbReference>
<dbReference type="KEGG" id="drc:G0Q07_03400"/>
<evidence type="ECO:0000256" key="1">
    <source>
        <dbReference type="SAM" id="Coils"/>
    </source>
</evidence>
<feature type="transmembrane region" description="Helical" evidence="2">
    <location>
        <begin position="440"/>
        <end position="464"/>
    </location>
</feature>
<dbReference type="GO" id="GO:0005886">
    <property type="term" value="C:plasma membrane"/>
    <property type="evidence" value="ECO:0007669"/>
    <property type="project" value="TreeGrafter"/>
</dbReference>
<evidence type="ECO:0000313" key="3">
    <source>
        <dbReference type="EMBL" id="QIA06836.1"/>
    </source>
</evidence>
<dbReference type="InterPro" id="IPR001036">
    <property type="entry name" value="Acrflvin-R"/>
</dbReference>
<feature type="transmembrane region" description="Helical" evidence="2">
    <location>
        <begin position="917"/>
        <end position="942"/>
    </location>
</feature>
<keyword evidence="1" id="KW-0175">Coiled coil</keyword>